<dbReference type="KEGG" id="smo:SELMODRAFT_425324"/>
<dbReference type="Proteomes" id="UP000001514">
    <property type="component" value="Unassembled WGS sequence"/>
</dbReference>
<keyword evidence="1" id="KW-0175">Coiled coil</keyword>
<sequence length="342" mass="38741">MSEAEIRQIETKIEQLQNEKVATKNALGRMMAYQKYLETVVEVAEEYHEVNDLLLRYSTLLSTNEDLRTHVEQCTDTIEALRAELQTYYKSAISEILNLENDVTLAKQAYERKKHETAEMEKKMDSILQISAAKTLVRGQACMAAENLFGRVCHNSRINHVPQSSPLRQLDVVGDYVSDTNAIIKAVKAGALKKDEVVHSLLQEFFRLGHFSPVVLRYPRNYIILPAALTIRSRTNTRRASTEGYKSKGWHGSGSGSGCPAVLRATASLRCCERARLLADAPGFKDYNCWLEIIHNTENLKIFTIVPKNILPSNYHVSKIYVESLFIPCGHKKGWKIVLLEK</sequence>
<dbReference type="eggNOG" id="ENOG502QRZS">
    <property type="taxonomic scope" value="Eukaryota"/>
</dbReference>
<organism evidence="3">
    <name type="scientific">Selaginella moellendorffii</name>
    <name type="common">Spikemoss</name>
    <dbReference type="NCBI Taxonomy" id="88036"/>
    <lineage>
        <taxon>Eukaryota</taxon>
        <taxon>Viridiplantae</taxon>
        <taxon>Streptophyta</taxon>
        <taxon>Embryophyta</taxon>
        <taxon>Tracheophyta</taxon>
        <taxon>Lycopodiopsida</taxon>
        <taxon>Selaginellales</taxon>
        <taxon>Selaginellaceae</taxon>
        <taxon>Selaginella</taxon>
    </lineage>
</organism>
<protein>
    <recommendedName>
        <fullName evidence="4">DUF4200 domain-containing protein</fullName>
    </recommendedName>
</protein>
<accession>D8SSR2</accession>
<feature type="coiled-coil region" evidence="1">
    <location>
        <begin position="64"/>
        <end position="116"/>
    </location>
</feature>
<dbReference type="STRING" id="88036.D8SSR2"/>
<name>D8SSR2_SELML</name>
<evidence type="ECO:0008006" key="4">
    <source>
        <dbReference type="Google" id="ProtNLM"/>
    </source>
</evidence>
<dbReference type="PANTHER" id="PTHR21683:SF2">
    <property type="entry name" value="COILED-COIL DOMAIN-CONTAINING PROTEIN 42 LIKE-2-LIKE"/>
    <property type="match status" value="1"/>
</dbReference>
<evidence type="ECO:0000313" key="3">
    <source>
        <dbReference type="Proteomes" id="UP000001514"/>
    </source>
</evidence>
<proteinExistence type="predicted"/>
<dbReference type="InParanoid" id="D8SSR2"/>
<evidence type="ECO:0000313" key="2">
    <source>
        <dbReference type="EMBL" id="EFJ12624.1"/>
    </source>
</evidence>
<dbReference type="PANTHER" id="PTHR21683">
    <property type="entry name" value="COILED-COIL DOMAIN-CONTAINING PROTEIN 42 LIKE-2-LIKE-RELATED"/>
    <property type="match status" value="1"/>
</dbReference>
<dbReference type="HOGENOM" id="CLU_812331_0_0_1"/>
<dbReference type="EMBL" id="GL377638">
    <property type="protein sequence ID" value="EFJ12624.1"/>
    <property type="molecule type" value="Genomic_DNA"/>
</dbReference>
<dbReference type="Gramene" id="EFJ12624">
    <property type="protein sequence ID" value="EFJ12624"/>
    <property type="gene ID" value="SELMODRAFT_425324"/>
</dbReference>
<evidence type="ECO:0000256" key="1">
    <source>
        <dbReference type="SAM" id="Coils"/>
    </source>
</evidence>
<dbReference type="AlphaFoldDB" id="D8SSR2"/>
<reference evidence="2 3" key="1">
    <citation type="journal article" date="2011" name="Science">
        <title>The Selaginella genome identifies genetic changes associated with the evolution of vascular plants.</title>
        <authorList>
            <person name="Banks J.A."/>
            <person name="Nishiyama T."/>
            <person name="Hasebe M."/>
            <person name="Bowman J.L."/>
            <person name="Gribskov M."/>
            <person name="dePamphilis C."/>
            <person name="Albert V.A."/>
            <person name="Aono N."/>
            <person name="Aoyama T."/>
            <person name="Ambrose B.A."/>
            <person name="Ashton N.W."/>
            <person name="Axtell M.J."/>
            <person name="Barker E."/>
            <person name="Barker M.S."/>
            <person name="Bennetzen J.L."/>
            <person name="Bonawitz N.D."/>
            <person name="Chapple C."/>
            <person name="Cheng C."/>
            <person name="Correa L.G."/>
            <person name="Dacre M."/>
            <person name="DeBarry J."/>
            <person name="Dreyer I."/>
            <person name="Elias M."/>
            <person name="Engstrom E.M."/>
            <person name="Estelle M."/>
            <person name="Feng L."/>
            <person name="Finet C."/>
            <person name="Floyd S.K."/>
            <person name="Frommer W.B."/>
            <person name="Fujita T."/>
            <person name="Gramzow L."/>
            <person name="Gutensohn M."/>
            <person name="Harholt J."/>
            <person name="Hattori M."/>
            <person name="Heyl A."/>
            <person name="Hirai T."/>
            <person name="Hiwatashi Y."/>
            <person name="Ishikawa M."/>
            <person name="Iwata M."/>
            <person name="Karol K.G."/>
            <person name="Koehler B."/>
            <person name="Kolukisaoglu U."/>
            <person name="Kubo M."/>
            <person name="Kurata T."/>
            <person name="Lalonde S."/>
            <person name="Li K."/>
            <person name="Li Y."/>
            <person name="Litt A."/>
            <person name="Lyons E."/>
            <person name="Manning G."/>
            <person name="Maruyama T."/>
            <person name="Michael T.P."/>
            <person name="Mikami K."/>
            <person name="Miyazaki S."/>
            <person name="Morinaga S."/>
            <person name="Murata T."/>
            <person name="Mueller-Roeber B."/>
            <person name="Nelson D.R."/>
            <person name="Obara M."/>
            <person name="Oguri Y."/>
            <person name="Olmstead R.G."/>
            <person name="Onodera N."/>
            <person name="Petersen B.L."/>
            <person name="Pils B."/>
            <person name="Prigge M."/>
            <person name="Rensing S.A."/>
            <person name="Riano-Pachon D.M."/>
            <person name="Roberts A.W."/>
            <person name="Sato Y."/>
            <person name="Scheller H.V."/>
            <person name="Schulz B."/>
            <person name="Schulz C."/>
            <person name="Shakirov E.V."/>
            <person name="Shibagaki N."/>
            <person name="Shinohara N."/>
            <person name="Shippen D.E."/>
            <person name="Soerensen I."/>
            <person name="Sotooka R."/>
            <person name="Sugimoto N."/>
            <person name="Sugita M."/>
            <person name="Sumikawa N."/>
            <person name="Tanurdzic M."/>
            <person name="Theissen G."/>
            <person name="Ulvskov P."/>
            <person name="Wakazuki S."/>
            <person name="Weng J.K."/>
            <person name="Willats W.W."/>
            <person name="Wipf D."/>
            <person name="Wolf P.G."/>
            <person name="Yang L."/>
            <person name="Zimmer A.D."/>
            <person name="Zhu Q."/>
            <person name="Mitros T."/>
            <person name="Hellsten U."/>
            <person name="Loque D."/>
            <person name="Otillar R."/>
            <person name="Salamov A."/>
            <person name="Schmutz J."/>
            <person name="Shapiro H."/>
            <person name="Lindquist E."/>
            <person name="Lucas S."/>
            <person name="Rokhsar D."/>
            <person name="Grigoriev I.V."/>
        </authorList>
    </citation>
    <scope>NUCLEOTIDE SEQUENCE [LARGE SCALE GENOMIC DNA]</scope>
</reference>
<dbReference type="InterPro" id="IPR051147">
    <property type="entry name" value="CFAP_domain-containing"/>
</dbReference>
<gene>
    <name evidence="2" type="ORF">SELMODRAFT_425324</name>
</gene>
<keyword evidence="3" id="KW-1185">Reference proteome</keyword>